<feature type="transmembrane region" description="Helical" evidence="1">
    <location>
        <begin position="233"/>
        <end position="260"/>
    </location>
</feature>
<evidence type="ECO:0000313" key="2">
    <source>
        <dbReference type="EMBL" id="CAL8093445.1"/>
    </source>
</evidence>
<sequence length="330" mass="38212">MYASIIIQVALADTETPTTKTMCTFTVAMLTLTTVIVKEYSTKDSDAISLIRRLIQSSRECQDPMDAYERYRKIAVWLLNPGTFFFPTLYTLGIAWRTPCIRANFGYWMLAECSNYKISPTLAIGMKIMFAGINFWIWSFGMHATLVVGSGIVMIASMHFRYRLKEYRRKIKSVKFDGSKQAVNSTLIYRQIQLLARQYNEIHQRSITSAIIISVVFTQSICLYALVDLHDDMMWVIMVFFGMMAVDCFFAIAMLCGTLADTYDISVKILKDMKRRHNHRGFKWLSRFHRSCQAIKIRFGMTNFMEKLTPLNFENFSLCQTVNLLLVKEE</sequence>
<evidence type="ECO:0000256" key="1">
    <source>
        <dbReference type="SAM" id="Phobius"/>
    </source>
</evidence>
<keyword evidence="1" id="KW-0812">Transmembrane</keyword>
<dbReference type="EMBL" id="CAXLJM020000026">
    <property type="protein sequence ID" value="CAL8093445.1"/>
    <property type="molecule type" value="Genomic_DNA"/>
</dbReference>
<evidence type="ECO:0008006" key="4">
    <source>
        <dbReference type="Google" id="ProtNLM"/>
    </source>
</evidence>
<keyword evidence="3" id="KW-1185">Reference proteome</keyword>
<accession>A0ABP1QEX8</accession>
<organism evidence="2 3">
    <name type="scientific">Orchesella dallaii</name>
    <dbReference type="NCBI Taxonomy" id="48710"/>
    <lineage>
        <taxon>Eukaryota</taxon>
        <taxon>Metazoa</taxon>
        <taxon>Ecdysozoa</taxon>
        <taxon>Arthropoda</taxon>
        <taxon>Hexapoda</taxon>
        <taxon>Collembola</taxon>
        <taxon>Entomobryomorpha</taxon>
        <taxon>Entomobryoidea</taxon>
        <taxon>Orchesellidae</taxon>
        <taxon>Orchesellinae</taxon>
        <taxon>Orchesella</taxon>
    </lineage>
</organism>
<proteinExistence type="predicted"/>
<reference evidence="2 3" key="1">
    <citation type="submission" date="2024-08" db="EMBL/GenBank/DDBJ databases">
        <authorList>
            <person name="Cucini C."/>
            <person name="Frati F."/>
        </authorList>
    </citation>
    <scope>NUCLEOTIDE SEQUENCE [LARGE SCALE GENOMIC DNA]</scope>
</reference>
<feature type="transmembrane region" description="Helical" evidence="1">
    <location>
        <begin position="207"/>
        <end position="227"/>
    </location>
</feature>
<feature type="transmembrane region" description="Helical" evidence="1">
    <location>
        <begin position="74"/>
        <end position="97"/>
    </location>
</feature>
<keyword evidence="1" id="KW-0472">Membrane</keyword>
<feature type="transmembrane region" description="Helical" evidence="1">
    <location>
        <begin position="144"/>
        <end position="162"/>
    </location>
</feature>
<evidence type="ECO:0000313" key="3">
    <source>
        <dbReference type="Proteomes" id="UP001642540"/>
    </source>
</evidence>
<dbReference type="Proteomes" id="UP001642540">
    <property type="component" value="Unassembled WGS sequence"/>
</dbReference>
<keyword evidence="1" id="KW-1133">Transmembrane helix</keyword>
<gene>
    <name evidence="2" type="ORF">ODALV1_LOCUS8503</name>
</gene>
<protein>
    <recommendedName>
        <fullName evidence="4">Odorant receptor</fullName>
    </recommendedName>
</protein>
<name>A0ABP1QEX8_9HEXA</name>
<comment type="caution">
    <text evidence="2">The sequence shown here is derived from an EMBL/GenBank/DDBJ whole genome shotgun (WGS) entry which is preliminary data.</text>
</comment>